<protein>
    <recommendedName>
        <fullName evidence="6">Dynein arm light chain</fullName>
    </recommendedName>
</protein>
<comment type="caution">
    <text evidence="4">The sequence shown here is derived from an EMBL/GenBank/DDBJ whole genome shotgun (WGS) entry which is preliminary data.</text>
</comment>
<reference evidence="4 5" key="1">
    <citation type="journal article" date="2005" name="Science">
        <title>The genome sequence of Trypanosoma cruzi, etiologic agent of Chagas disease.</title>
        <authorList>
            <person name="El-Sayed N.M."/>
            <person name="Myler P.J."/>
            <person name="Bartholomeu D.C."/>
            <person name="Nilsson D."/>
            <person name="Aggarwal G."/>
            <person name="Tran A.N."/>
            <person name="Ghedin E."/>
            <person name="Worthey E.A."/>
            <person name="Delcher A.L."/>
            <person name="Blandin G."/>
            <person name="Westenberger S.J."/>
            <person name="Caler E."/>
            <person name="Cerqueira G.C."/>
            <person name="Branche C."/>
            <person name="Haas B."/>
            <person name="Anupama A."/>
            <person name="Arner E."/>
            <person name="Aslund L."/>
            <person name="Attipoe P."/>
            <person name="Bontempi E."/>
            <person name="Bringaud F."/>
            <person name="Burton P."/>
            <person name="Cadag E."/>
            <person name="Campbell D.A."/>
            <person name="Carrington M."/>
            <person name="Crabtree J."/>
            <person name="Darban H."/>
            <person name="da Silveira J.F."/>
            <person name="de Jong P."/>
            <person name="Edwards K."/>
            <person name="Englund P.T."/>
            <person name="Fazelina G."/>
            <person name="Feldblyum T."/>
            <person name="Ferella M."/>
            <person name="Frasch A.C."/>
            <person name="Gull K."/>
            <person name="Horn D."/>
            <person name="Hou L."/>
            <person name="Huang Y."/>
            <person name="Kindlund E."/>
            <person name="Klingbeil M."/>
            <person name="Kluge S."/>
            <person name="Koo H."/>
            <person name="Lacerda D."/>
            <person name="Levin M.J."/>
            <person name="Lorenzi H."/>
            <person name="Louie T."/>
            <person name="Machado C.R."/>
            <person name="McCulloch R."/>
            <person name="McKenna A."/>
            <person name="Mizuno Y."/>
            <person name="Mottram J.C."/>
            <person name="Nelson S."/>
            <person name="Ochaya S."/>
            <person name="Osoegawa K."/>
            <person name="Pai G."/>
            <person name="Parsons M."/>
            <person name="Pentony M."/>
            <person name="Pettersson U."/>
            <person name="Pop M."/>
            <person name="Ramirez J.L."/>
            <person name="Rinta J."/>
            <person name="Robertson L."/>
            <person name="Salzberg S.L."/>
            <person name="Sanchez D.O."/>
            <person name="Seyler A."/>
            <person name="Sharma R."/>
            <person name="Shetty J."/>
            <person name="Simpson A.J."/>
            <person name="Sisk E."/>
            <person name="Tammi M.T."/>
            <person name="Tarleton R."/>
            <person name="Teixeira S."/>
            <person name="Van Aken S."/>
            <person name="Vogt C."/>
            <person name="Ward P.N."/>
            <person name="Wickstead B."/>
            <person name="Wortman J."/>
            <person name="White O."/>
            <person name="Fraser C.M."/>
            <person name="Stuart K.D."/>
            <person name="Andersson B."/>
        </authorList>
    </citation>
    <scope>NUCLEOTIDE SEQUENCE [LARGE SCALE GENOMIC DNA]</scope>
    <source>
        <strain evidence="4 5">CL Brener</strain>
    </source>
</reference>
<dbReference type="GO" id="GO:0005930">
    <property type="term" value="C:axoneme"/>
    <property type="evidence" value="ECO:0007669"/>
    <property type="project" value="TreeGrafter"/>
</dbReference>
<dbReference type="Proteomes" id="UP000002296">
    <property type="component" value="Unassembled WGS sequence"/>
</dbReference>
<dbReference type="eggNOG" id="KOG4001">
    <property type="taxonomic scope" value="Eukaryota"/>
</dbReference>
<accession>Q4DXE3</accession>
<evidence type="ECO:0008006" key="6">
    <source>
        <dbReference type="Google" id="ProtNLM"/>
    </source>
</evidence>
<evidence type="ECO:0000256" key="2">
    <source>
        <dbReference type="SAM" id="Coils"/>
    </source>
</evidence>
<dbReference type="KEGG" id="tcr:508879.150"/>
<dbReference type="Pfam" id="PF10211">
    <property type="entry name" value="Ax_dynein_light"/>
    <property type="match status" value="1"/>
</dbReference>
<dbReference type="PANTHER" id="PTHR13183:SF2">
    <property type="entry name" value="ARM LIGHT CHAIN, AXONEMAL, PUTATIVE-RELATED"/>
    <property type="match status" value="1"/>
</dbReference>
<dbReference type="PANTHER" id="PTHR13183">
    <property type="entry name" value="AXONEMAL INNER ARM DYNEIN LIGHT CHAIN 28"/>
    <property type="match status" value="1"/>
</dbReference>
<evidence type="ECO:0000313" key="5">
    <source>
        <dbReference type="Proteomes" id="UP000002296"/>
    </source>
</evidence>
<dbReference type="InParanoid" id="Q4DXE3"/>
<sequence>MSHAGNVTNVYDEKGTVLYRAVPYNSPAANGKGDDPDNVEDREVDFAGTAIVNASVVSGGASFAARAKASRMGRSVGVSFTALADGSSGVAKKEAPKLIQNSLTPEQALATLFPPEPLQVEEEEKKEKKEKNEEGFGYRTRNTFCSTREFGESKWMKVAAIDHTSRLDCVHLQDHLNRRCKEENARPSGVLCTIREGIYTDGLRELIRQTTVLCPERGLLLAELATEMQQTTNKYDILFDSASQYAVRKAIERDMRSYLFDDKKSMESEVRRLENRVNELRAKRDGMIKRFEEQKQSEQNRHEEEVKYLKKANQQIISEIKRITALEKANAARRQRRRHKHRTPCRVPSFLLLCFFFCGDQRKRGGDGRVAAASSCQRKEWGPSTMWSDEKHKKKTTTARHKRKKSKRRRMNACMQFDG</sequence>
<dbReference type="AlphaFoldDB" id="Q4DXE3"/>
<organism evidence="4 5">
    <name type="scientific">Trypanosoma cruzi (strain CL Brener)</name>
    <dbReference type="NCBI Taxonomy" id="353153"/>
    <lineage>
        <taxon>Eukaryota</taxon>
        <taxon>Discoba</taxon>
        <taxon>Euglenozoa</taxon>
        <taxon>Kinetoplastea</taxon>
        <taxon>Metakinetoplastina</taxon>
        <taxon>Trypanosomatida</taxon>
        <taxon>Trypanosomatidae</taxon>
        <taxon>Trypanosoma</taxon>
        <taxon>Schizotrypanum</taxon>
    </lineage>
</organism>
<feature type="compositionally biased region" description="Basic residues" evidence="3">
    <location>
        <begin position="392"/>
        <end position="411"/>
    </location>
</feature>
<proteinExistence type="predicted"/>
<evidence type="ECO:0000256" key="1">
    <source>
        <dbReference type="ARBA" id="ARBA00023054"/>
    </source>
</evidence>
<dbReference type="RefSeq" id="XP_819050.1">
    <property type="nucleotide sequence ID" value="XM_813957.1"/>
</dbReference>
<dbReference type="OMA" id="MQQTTNK"/>
<dbReference type="PaxDb" id="353153-Q4DXE3"/>
<feature type="coiled-coil region" evidence="2">
    <location>
        <begin position="263"/>
        <end position="329"/>
    </location>
</feature>
<evidence type="ECO:0000313" key="4">
    <source>
        <dbReference type="EMBL" id="EAN97199.1"/>
    </source>
</evidence>
<dbReference type="InterPro" id="IPR019347">
    <property type="entry name" value="Axonemal_dynein_light_chain"/>
</dbReference>
<keyword evidence="5" id="KW-1185">Reference proteome</keyword>
<dbReference type="GO" id="GO:0045504">
    <property type="term" value="F:dynein heavy chain binding"/>
    <property type="evidence" value="ECO:0007669"/>
    <property type="project" value="TreeGrafter"/>
</dbReference>
<evidence type="ECO:0000256" key="3">
    <source>
        <dbReference type="SAM" id="MobiDB-lite"/>
    </source>
</evidence>
<dbReference type="EMBL" id="AAHK01000110">
    <property type="protein sequence ID" value="EAN97199.1"/>
    <property type="molecule type" value="Genomic_DNA"/>
</dbReference>
<keyword evidence="1 2" id="KW-0175">Coiled coil</keyword>
<feature type="region of interest" description="Disordered" evidence="3">
    <location>
        <begin position="381"/>
        <end position="411"/>
    </location>
</feature>
<gene>
    <name evidence="4" type="ORF">Tc00.1047053508879.150</name>
</gene>
<dbReference type="SMR" id="Q4DXE3"/>
<name>Q4DXE3_TRYCC</name>
<dbReference type="GeneID" id="3551406"/>
<dbReference type="STRING" id="353153.Q4DXE3"/>